<feature type="transmembrane region" description="Helical" evidence="5">
    <location>
        <begin position="250"/>
        <end position="273"/>
    </location>
</feature>
<feature type="transmembrane region" description="Helical" evidence="5">
    <location>
        <begin position="279"/>
        <end position="301"/>
    </location>
</feature>
<dbReference type="GO" id="GO:0016020">
    <property type="term" value="C:membrane"/>
    <property type="evidence" value="ECO:0007669"/>
    <property type="project" value="UniProtKB-SubCell"/>
</dbReference>
<feature type="transmembrane region" description="Helical" evidence="5">
    <location>
        <begin position="80"/>
        <end position="101"/>
    </location>
</feature>
<evidence type="ECO:0000256" key="1">
    <source>
        <dbReference type="ARBA" id="ARBA00004141"/>
    </source>
</evidence>
<feature type="domain" description="NADH:quinone oxidoreductase/Mrp antiporter transmembrane" evidence="6">
    <location>
        <begin position="129"/>
        <end position="432"/>
    </location>
</feature>
<feature type="transmembrane region" description="Helical" evidence="5">
    <location>
        <begin position="373"/>
        <end position="397"/>
    </location>
</feature>
<dbReference type="InterPro" id="IPR001750">
    <property type="entry name" value="ND/Mrp_TM"/>
</dbReference>
<comment type="subcellular location">
    <subcellularLocation>
        <location evidence="1">Membrane</location>
        <topology evidence="1">Multi-pass membrane protein</topology>
    </subcellularLocation>
</comment>
<feature type="transmembrane region" description="Helical" evidence="5">
    <location>
        <begin position="465"/>
        <end position="489"/>
    </location>
</feature>
<evidence type="ECO:0000256" key="3">
    <source>
        <dbReference type="ARBA" id="ARBA00022989"/>
    </source>
</evidence>
<name>A0A343UY34_9FLOR</name>
<dbReference type="InterPro" id="IPR010096">
    <property type="entry name" value="NADH-Q_OxRdtase_suN/2"/>
</dbReference>
<dbReference type="PANTHER" id="PTHR22773">
    <property type="entry name" value="NADH DEHYDROGENASE"/>
    <property type="match status" value="1"/>
</dbReference>
<reference evidence="7" key="2">
    <citation type="submission" date="2018-01" db="EMBL/GenBank/DDBJ databases">
        <authorList>
            <person name="Gaut B.S."/>
            <person name="Morton B.R."/>
            <person name="Clegg M.T."/>
            <person name="Duvall M.R."/>
        </authorList>
    </citation>
    <scope>NUCLEOTIDE SEQUENCE</scope>
    <source>
        <strain evidence="7">MOP3</strain>
    </source>
</reference>
<feature type="transmembrane region" description="Helical" evidence="5">
    <location>
        <begin position="12"/>
        <end position="30"/>
    </location>
</feature>
<feature type="transmembrane region" description="Helical" evidence="5">
    <location>
        <begin position="37"/>
        <end position="60"/>
    </location>
</feature>
<feature type="transmembrane region" description="Helical" evidence="5">
    <location>
        <begin position="108"/>
        <end position="125"/>
    </location>
</feature>
<sequence length="495" mass="56462">MYDIYSIFPEVYILLCITLLTIYGVLYSISSSLGFPVLGFNTALICFQIVFFAMLVSLTSSDFTIFSWNQLLIHNSFTSSIKFILLITFNLWVLLAIPYATYEKLISFEYWILSLLALVGMLFVVQTCDLLSMYLSIEFQSLVFYVLASFKRTSEFSTEAGLKYFILGAFSSSLLLFGSSLLYGLTGLTNFNDYLKLAADTTFPDNNMTLNYAIAFAITAIITSLLFKMSAAPFHVWSPDVYEGAPTTTTAFFSILPKLVLLSLSLRFCFLYFYDFFYLWQNIILFCTYLSILIGTFSAFKQTKFKRFLAYSSINHVGFILLGFSTGELEGTFAVLFYVITYIILMLGTFLFLTSLRYYYFPEHHQIRYIKDLFLLSEVNPALAASLSLLLFSMAGIPPLLGFFSKIFILLPSLQNSTYGLSIFAVLMSCISCFYYIRLIKIMYFDKISLVNWTVSYPMSNFSSILLSLFVFLSTFLFLDLELLVLFSARLALVI</sequence>
<evidence type="ECO:0000313" key="7">
    <source>
        <dbReference type="EMBL" id="AVK39591.1"/>
    </source>
</evidence>
<proteinExistence type="inferred from homology"/>
<keyword evidence="2 5" id="KW-0812">Transmembrane</keyword>
<evidence type="ECO:0000256" key="4">
    <source>
        <dbReference type="ARBA" id="ARBA00023136"/>
    </source>
</evidence>
<evidence type="ECO:0000259" key="6">
    <source>
        <dbReference type="Pfam" id="PF00361"/>
    </source>
</evidence>
<feature type="transmembrane region" description="Helical" evidence="5">
    <location>
        <begin position="131"/>
        <end position="150"/>
    </location>
</feature>
<dbReference type="HAMAP" id="MF_00445">
    <property type="entry name" value="NDH1_NuoN_1"/>
    <property type="match status" value="1"/>
</dbReference>
<evidence type="ECO:0000256" key="2">
    <source>
        <dbReference type="ARBA" id="ARBA00022692"/>
    </source>
</evidence>
<protein>
    <submittedName>
        <fullName evidence="7">NADH dehydrogenase subunit 2</fullName>
    </submittedName>
</protein>
<dbReference type="AlphaFoldDB" id="A0A343UY34"/>
<dbReference type="Pfam" id="PF00361">
    <property type="entry name" value="Proton_antipo_M"/>
    <property type="match status" value="1"/>
</dbReference>
<evidence type="ECO:0000256" key="5">
    <source>
        <dbReference type="SAM" id="Phobius"/>
    </source>
</evidence>
<dbReference type="EMBL" id="MG787099">
    <property type="protein sequence ID" value="AVK39591.1"/>
    <property type="molecule type" value="Genomic_DNA"/>
</dbReference>
<dbReference type="GO" id="GO:0008137">
    <property type="term" value="F:NADH dehydrogenase (ubiquinone) activity"/>
    <property type="evidence" value="ECO:0007669"/>
    <property type="project" value="InterPro"/>
</dbReference>
<keyword evidence="4 5" id="KW-0472">Membrane</keyword>
<geneLocation type="mitochondrion" evidence="7"/>
<dbReference type="GO" id="GO:0042773">
    <property type="term" value="P:ATP synthesis coupled electron transport"/>
    <property type="evidence" value="ECO:0007669"/>
    <property type="project" value="InterPro"/>
</dbReference>
<dbReference type="GeneID" id="38089455"/>
<feature type="transmembrane region" description="Helical" evidence="5">
    <location>
        <begin position="417"/>
        <end position="437"/>
    </location>
</feature>
<feature type="transmembrane region" description="Helical" evidence="5">
    <location>
        <begin position="210"/>
        <end position="229"/>
    </location>
</feature>
<keyword evidence="3 5" id="KW-1133">Transmembrane helix</keyword>
<feature type="transmembrane region" description="Helical" evidence="5">
    <location>
        <begin position="308"/>
        <end position="327"/>
    </location>
</feature>
<gene>
    <name evidence="7" type="primary">nad2</name>
</gene>
<dbReference type="RefSeq" id="YP_009515589.1">
    <property type="nucleotide sequence ID" value="NC_039407.1"/>
</dbReference>
<reference evidence="7" key="1">
    <citation type="journal article" date="2018" name="Mitochondrial DNA Part B Resour">
        <title>Complete mitochondrial genomes of six species of the freshwater red algal order Batrachospermales (Rhodophyta).</title>
        <authorList>
            <person name="Paiano M.O."/>
            <person name="Del Cortona A."/>
            <person name="Costa J.F."/>
            <person name="Liu S.-L."/>
            <person name="Verbruggen H."/>
            <person name="De Clerck O."/>
            <person name="Necchi O."/>
        </authorList>
    </citation>
    <scope>NUCLEOTIDE SEQUENCE</scope>
    <source>
        <strain evidence="7">MOP3</strain>
    </source>
</reference>
<feature type="transmembrane region" description="Helical" evidence="5">
    <location>
        <begin position="162"/>
        <end position="185"/>
    </location>
</feature>
<dbReference type="NCBIfam" id="TIGR01770">
    <property type="entry name" value="NDH_I_N"/>
    <property type="match status" value="1"/>
</dbReference>
<accession>A0A343UY34</accession>
<feature type="transmembrane region" description="Helical" evidence="5">
    <location>
        <begin position="333"/>
        <end position="353"/>
    </location>
</feature>
<organism evidence="7">
    <name type="scientific">Sirodotia delicatula</name>
    <dbReference type="NCBI Taxonomy" id="386631"/>
    <lineage>
        <taxon>Eukaryota</taxon>
        <taxon>Rhodophyta</taxon>
        <taxon>Florideophyceae</taxon>
        <taxon>Nemaliophycidae</taxon>
        <taxon>Batrachospermales</taxon>
        <taxon>Batrachospermaceae</taxon>
        <taxon>Sirodotia</taxon>
    </lineage>
</organism>
<keyword evidence="7" id="KW-0496">Mitochondrion</keyword>